<dbReference type="GO" id="GO:0005524">
    <property type="term" value="F:ATP binding"/>
    <property type="evidence" value="ECO:0007669"/>
    <property type="project" value="UniProtKB-KW"/>
</dbReference>
<evidence type="ECO:0000313" key="8">
    <source>
        <dbReference type="Ensembl" id="ENSPNYP00000015251.1"/>
    </source>
</evidence>
<keyword evidence="6" id="KW-0732">Signal</keyword>
<protein>
    <recommendedName>
        <fullName evidence="7">Protein kinase domain-containing protein</fullName>
    </recommendedName>
</protein>
<dbReference type="Ensembl" id="ENSPNYT00000015640.1">
    <property type="protein sequence ID" value="ENSPNYP00000015251.1"/>
    <property type="gene ID" value="ENSPNYG00000011554.1"/>
</dbReference>
<evidence type="ECO:0000256" key="2">
    <source>
        <dbReference type="ARBA" id="ARBA00022679"/>
    </source>
</evidence>
<sequence>QRRDRLLLLLKVKLIDFGLACPASEVNPSDCVGTAGCNAPEVVLGLPYNEAIDMWSLGLVAVELATGVPLYPGNSDYDLLKFIMQTQVQLPDSVLDFSIYTDDYFIEDSYNQQRPENGQHLFVTLIKQMLALDANQRITPSELLRHPFFNPALKNTITKTTKEYGLEL</sequence>
<evidence type="ECO:0000256" key="4">
    <source>
        <dbReference type="ARBA" id="ARBA00022777"/>
    </source>
</evidence>
<dbReference type="PANTHER" id="PTHR24058">
    <property type="entry name" value="DUAL SPECIFICITY PROTEIN KINASE"/>
    <property type="match status" value="1"/>
</dbReference>
<keyword evidence="4" id="KW-0418">Kinase</keyword>
<dbReference type="SUPFAM" id="SSF56112">
    <property type="entry name" value="Protein kinase-like (PK-like)"/>
    <property type="match status" value="1"/>
</dbReference>
<feature type="domain" description="Protein kinase" evidence="7">
    <location>
        <begin position="1"/>
        <end position="149"/>
    </location>
</feature>
<keyword evidence="5" id="KW-0067">ATP-binding</keyword>
<keyword evidence="1" id="KW-0723">Serine/threonine-protein kinase</keyword>
<feature type="signal peptide" evidence="6">
    <location>
        <begin position="1"/>
        <end position="20"/>
    </location>
</feature>
<dbReference type="Gene3D" id="1.10.510.10">
    <property type="entry name" value="Transferase(Phosphotransferase) domain 1"/>
    <property type="match status" value="1"/>
</dbReference>
<proteinExistence type="predicted"/>
<evidence type="ECO:0000256" key="5">
    <source>
        <dbReference type="ARBA" id="ARBA00022840"/>
    </source>
</evidence>
<dbReference type="PROSITE" id="PS50011">
    <property type="entry name" value="PROTEIN_KINASE_DOM"/>
    <property type="match status" value="1"/>
</dbReference>
<keyword evidence="2" id="KW-0808">Transferase</keyword>
<reference evidence="8" key="1">
    <citation type="submission" date="2023-09" db="UniProtKB">
        <authorList>
            <consortium name="Ensembl"/>
        </authorList>
    </citation>
    <scope>IDENTIFICATION</scope>
</reference>
<dbReference type="SMART" id="SM00220">
    <property type="entry name" value="S_TKc"/>
    <property type="match status" value="1"/>
</dbReference>
<dbReference type="STRING" id="303518.ENSPNYP00000015251"/>
<dbReference type="InterPro" id="IPR050494">
    <property type="entry name" value="Ser_Thr_dual-spec_kinase"/>
</dbReference>
<dbReference type="InterPro" id="IPR011009">
    <property type="entry name" value="Kinase-like_dom_sf"/>
</dbReference>
<evidence type="ECO:0000256" key="1">
    <source>
        <dbReference type="ARBA" id="ARBA00022527"/>
    </source>
</evidence>
<evidence type="ECO:0000256" key="6">
    <source>
        <dbReference type="SAM" id="SignalP"/>
    </source>
</evidence>
<name>A0A3B4G109_9CICH</name>
<evidence type="ECO:0000256" key="3">
    <source>
        <dbReference type="ARBA" id="ARBA00022741"/>
    </source>
</evidence>
<dbReference type="AlphaFoldDB" id="A0A3B4G109"/>
<accession>A0A3B4G109</accession>
<dbReference type="Pfam" id="PF00069">
    <property type="entry name" value="Pkinase"/>
    <property type="match status" value="1"/>
</dbReference>
<dbReference type="GO" id="GO:0004674">
    <property type="term" value="F:protein serine/threonine kinase activity"/>
    <property type="evidence" value="ECO:0007669"/>
    <property type="project" value="UniProtKB-KW"/>
</dbReference>
<dbReference type="GeneTree" id="ENSGT00940000155562"/>
<evidence type="ECO:0000259" key="7">
    <source>
        <dbReference type="PROSITE" id="PS50011"/>
    </source>
</evidence>
<feature type="chain" id="PRO_5017423160" description="Protein kinase domain-containing protein" evidence="6">
    <location>
        <begin position="21"/>
        <end position="168"/>
    </location>
</feature>
<organism evidence="8">
    <name type="scientific">Pundamilia nyererei</name>
    <dbReference type="NCBI Taxonomy" id="303518"/>
    <lineage>
        <taxon>Eukaryota</taxon>
        <taxon>Metazoa</taxon>
        <taxon>Chordata</taxon>
        <taxon>Craniata</taxon>
        <taxon>Vertebrata</taxon>
        <taxon>Euteleostomi</taxon>
        <taxon>Actinopterygii</taxon>
        <taxon>Neopterygii</taxon>
        <taxon>Teleostei</taxon>
        <taxon>Neoteleostei</taxon>
        <taxon>Acanthomorphata</taxon>
        <taxon>Ovalentaria</taxon>
        <taxon>Cichlomorphae</taxon>
        <taxon>Cichliformes</taxon>
        <taxon>Cichlidae</taxon>
        <taxon>African cichlids</taxon>
        <taxon>Pseudocrenilabrinae</taxon>
        <taxon>Haplochromini</taxon>
        <taxon>Pundamilia</taxon>
    </lineage>
</organism>
<keyword evidence="3" id="KW-0547">Nucleotide-binding</keyword>
<dbReference type="InterPro" id="IPR000719">
    <property type="entry name" value="Prot_kinase_dom"/>
</dbReference>